<reference evidence="10" key="1">
    <citation type="journal article" date="2019" name="Int. J. Syst. Evol. Microbiol.">
        <title>The Global Catalogue of Microorganisms (GCM) 10K type strain sequencing project: providing services to taxonomists for standard genome sequencing and annotation.</title>
        <authorList>
            <consortium name="The Broad Institute Genomics Platform"/>
            <consortium name="The Broad Institute Genome Sequencing Center for Infectious Disease"/>
            <person name="Wu L."/>
            <person name="Ma J."/>
        </authorList>
    </citation>
    <scope>NUCLEOTIDE SEQUENCE [LARGE SCALE GENOMIC DNA]</scope>
    <source>
        <strain evidence="10">JCM 30742</strain>
    </source>
</reference>
<comment type="caution">
    <text evidence="9">The sequence shown here is derived from an EMBL/GenBank/DDBJ whole genome shotgun (WGS) entry which is preliminary data.</text>
</comment>
<name>A0ABP7D6F5_9MICC</name>
<dbReference type="EC" id="1.1.5.4" evidence="8"/>
<evidence type="ECO:0000256" key="3">
    <source>
        <dbReference type="ARBA" id="ARBA00005012"/>
    </source>
</evidence>
<dbReference type="PANTHER" id="PTHR43104:SF2">
    <property type="entry name" value="L-2-HYDROXYGLUTARATE DEHYDROGENASE, MITOCHONDRIAL"/>
    <property type="match status" value="1"/>
</dbReference>
<accession>A0ABP7D6F5</accession>
<dbReference type="NCBIfam" id="NF003606">
    <property type="entry name" value="PRK05257.2-1"/>
    <property type="match status" value="1"/>
</dbReference>
<evidence type="ECO:0000256" key="7">
    <source>
        <dbReference type="ARBA" id="ARBA00023002"/>
    </source>
</evidence>
<dbReference type="PANTHER" id="PTHR43104">
    <property type="entry name" value="L-2-HYDROXYGLUTARATE DEHYDROGENASE, MITOCHONDRIAL"/>
    <property type="match status" value="1"/>
</dbReference>
<sequence length="498" mass="54454">MPQTSTSTPDISTPENADVVLIGGGIMSATLGAMLARLEPQWRIVLLERGEQVAAESSSPWNNAGTGRAGYCELNYMPDPEDPAKAAEVSRQFLLSRQWWSHLAADGLLDPGRFIRTTPHMSIVFGRRDVEYLRRRCEVLRQDPMFEGIEFSDSPSTISRWAPLAMAGRPGTEAVAASRHPEGTDVDFGELGRSLLRILEGSGGAVRLRHEVRSLGRDGGGRWEVGGVDAGTSRRFSLRARFVFVGAGGSSLRLLQKARVPEVRGYGVLPVGAAFLRCSTPEVVRLHDAKMYGQAQDGAPAISVPHLDRRAVGGQEHLMFGPYATFSTRLLKHGRRTDLFGTLRWNNLPVLAAGLAQNLGLVRFLVKQLLAGDQDKLAQLRRLYPGASRKDWEVIHAGQRAQLVVPDRRRVGKMQLWGTKLTVTADGSMAGLLGASPGASTAVPIMVDLLQQAFPSEWEQRWRQRMHAAIPGLARDRWDGDAVTEVLGQTSAALNLRP</sequence>
<dbReference type="Pfam" id="PF06039">
    <property type="entry name" value="Mqo"/>
    <property type="match status" value="1"/>
</dbReference>
<comment type="catalytic activity">
    <reaction evidence="1 8">
        <text>(S)-malate + a quinone = a quinol + oxaloacetate</text>
        <dbReference type="Rhea" id="RHEA:46012"/>
        <dbReference type="ChEBI" id="CHEBI:15589"/>
        <dbReference type="ChEBI" id="CHEBI:16452"/>
        <dbReference type="ChEBI" id="CHEBI:24646"/>
        <dbReference type="ChEBI" id="CHEBI:132124"/>
        <dbReference type="EC" id="1.1.5.4"/>
    </reaction>
</comment>
<dbReference type="InterPro" id="IPR006231">
    <property type="entry name" value="MQO"/>
</dbReference>
<evidence type="ECO:0000313" key="9">
    <source>
        <dbReference type="EMBL" id="GAA3700071.1"/>
    </source>
</evidence>
<keyword evidence="4 8" id="KW-0816">Tricarboxylic acid cycle</keyword>
<keyword evidence="5 8" id="KW-0285">Flavoprotein</keyword>
<gene>
    <name evidence="8" type="primary">mqo</name>
    <name evidence="9" type="ORF">GCM10023081_41060</name>
</gene>
<dbReference type="Gene3D" id="3.50.50.60">
    <property type="entry name" value="FAD/NAD(P)-binding domain"/>
    <property type="match status" value="1"/>
</dbReference>
<dbReference type="InterPro" id="IPR036188">
    <property type="entry name" value="FAD/NAD-bd_sf"/>
</dbReference>
<keyword evidence="7 8" id="KW-0560">Oxidoreductase</keyword>
<evidence type="ECO:0000256" key="2">
    <source>
        <dbReference type="ARBA" id="ARBA00001974"/>
    </source>
</evidence>
<keyword evidence="10" id="KW-1185">Reference proteome</keyword>
<protein>
    <recommendedName>
        <fullName evidence="8">Probable malate:quinone oxidoreductase</fullName>
        <ecNumber evidence="8">1.1.5.4</ecNumber>
    </recommendedName>
    <alternativeName>
        <fullName evidence="8">MQO</fullName>
    </alternativeName>
    <alternativeName>
        <fullName evidence="8">Malate dehydrogenase [quinone]</fullName>
    </alternativeName>
</protein>
<dbReference type="RefSeq" id="WP_345153820.1">
    <property type="nucleotide sequence ID" value="NZ_BAABEO010000027.1"/>
</dbReference>
<evidence type="ECO:0000256" key="6">
    <source>
        <dbReference type="ARBA" id="ARBA00022827"/>
    </source>
</evidence>
<dbReference type="Proteomes" id="UP001500752">
    <property type="component" value="Unassembled WGS sequence"/>
</dbReference>
<evidence type="ECO:0000256" key="1">
    <source>
        <dbReference type="ARBA" id="ARBA00001139"/>
    </source>
</evidence>
<organism evidence="9 10">
    <name type="scientific">Arthrobacter ginkgonis</name>
    <dbReference type="NCBI Taxonomy" id="1630594"/>
    <lineage>
        <taxon>Bacteria</taxon>
        <taxon>Bacillati</taxon>
        <taxon>Actinomycetota</taxon>
        <taxon>Actinomycetes</taxon>
        <taxon>Micrococcales</taxon>
        <taxon>Micrococcaceae</taxon>
        <taxon>Arthrobacter</taxon>
    </lineage>
</organism>
<evidence type="ECO:0000256" key="5">
    <source>
        <dbReference type="ARBA" id="ARBA00022630"/>
    </source>
</evidence>
<comment type="similarity">
    <text evidence="8">Belongs to the MQO family.</text>
</comment>
<comment type="cofactor">
    <cofactor evidence="2 8">
        <name>FAD</name>
        <dbReference type="ChEBI" id="CHEBI:57692"/>
    </cofactor>
</comment>
<evidence type="ECO:0000313" key="10">
    <source>
        <dbReference type="Proteomes" id="UP001500752"/>
    </source>
</evidence>
<evidence type="ECO:0000256" key="4">
    <source>
        <dbReference type="ARBA" id="ARBA00022532"/>
    </source>
</evidence>
<keyword evidence="6 8" id="KW-0274">FAD</keyword>
<evidence type="ECO:0000256" key="8">
    <source>
        <dbReference type="HAMAP-Rule" id="MF_00212"/>
    </source>
</evidence>
<dbReference type="EMBL" id="BAABEO010000027">
    <property type="protein sequence ID" value="GAA3700071.1"/>
    <property type="molecule type" value="Genomic_DNA"/>
</dbReference>
<dbReference type="SUPFAM" id="SSF51905">
    <property type="entry name" value="FAD/NAD(P)-binding domain"/>
    <property type="match status" value="1"/>
</dbReference>
<proteinExistence type="inferred from homology"/>
<comment type="pathway">
    <text evidence="3 8">Carbohydrate metabolism; tricarboxylic acid cycle; oxaloacetate from (S)-malate (quinone route): step 1/1.</text>
</comment>
<dbReference type="HAMAP" id="MF_00212">
    <property type="entry name" value="MQO"/>
    <property type="match status" value="1"/>
</dbReference>
<dbReference type="Gene3D" id="3.30.9.10">
    <property type="entry name" value="D-Amino Acid Oxidase, subunit A, domain 2"/>
    <property type="match status" value="1"/>
</dbReference>